<dbReference type="Pfam" id="PF01352">
    <property type="entry name" value="KRAB"/>
    <property type="match status" value="1"/>
</dbReference>
<dbReference type="GO" id="GO:0006355">
    <property type="term" value="P:regulation of DNA-templated transcription"/>
    <property type="evidence" value="ECO:0007669"/>
    <property type="project" value="InterPro"/>
</dbReference>
<dbReference type="PANTHER" id="PTHR23232:SF133">
    <property type="entry name" value="RIKEN CDNA 1700020N01 GENE"/>
    <property type="match status" value="1"/>
</dbReference>
<dbReference type="InterPro" id="IPR036051">
    <property type="entry name" value="KRAB_dom_sf"/>
</dbReference>
<organism evidence="3 4">
    <name type="scientific">Chelonoidis abingdonii</name>
    <name type="common">Abingdon island giant tortoise</name>
    <name type="synonym">Testudo abingdonii</name>
    <dbReference type="NCBI Taxonomy" id="106734"/>
    <lineage>
        <taxon>Eukaryota</taxon>
        <taxon>Metazoa</taxon>
        <taxon>Chordata</taxon>
        <taxon>Craniata</taxon>
        <taxon>Vertebrata</taxon>
        <taxon>Euteleostomi</taxon>
        <taxon>Archelosauria</taxon>
        <taxon>Testudinata</taxon>
        <taxon>Testudines</taxon>
        <taxon>Cryptodira</taxon>
        <taxon>Durocryptodira</taxon>
        <taxon>Testudinoidea</taxon>
        <taxon>Testudinidae</taxon>
        <taxon>Chelonoidis</taxon>
    </lineage>
</organism>
<dbReference type="Gene3D" id="6.10.140.140">
    <property type="match status" value="1"/>
</dbReference>
<reference evidence="3" key="2">
    <citation type="submission" date="2025-09" db="UniProtKB">
        <authorList>
            <consortium name="Ensembl"/>
        </authorList>
    </citation>
    <scope>IDENTIFICATION</scope>
</reference>
<dbReference type="Ensembl" id="ENSCABT00000016478.1">
    <property type="protein sequence ID" value="ENSCABP00000015037.1"/>
    <property type="gene ID" value="ENSCABG00000011232.1"/>
</dbReference>
<dbReference type="AlphaFoldDB" id="A0A8C0GVW4"/>
<dbReference type="InterPro" id="IPR050169">
    <property type="entry name" value="Krueppel_C2H2_ZnF"/>
</dbReference>
<feature type="domain" description="KRAB" evidence="1">
    <location>
        <begin position="15"/>
        <end position="70"/>
    </location>
</feature>
<evidence type="ECO:0008006" key="5">
    <source>
        <dbReference type="Google" id="ProtNLM"/>
    </source>
</evidence>
<proteinExistence type="predicted"/>
<evidence type="ECO:0000313" key="3">
    <source>
        <dbReference type="Ensembl" id="ENSCABP00000015037.1"/>
    </source>
</evidence>
<evidence type="ECO:0000259" key="2">
    <source>
        <dbReference type="PROSITE" id="PS50806"/>
    </source>
</evidence>
<evidence type="ECO:0000259" key="1">
    <source>
        <dbReference type="PROSITE" id="PS50805"/>
    </source>
</evidence>
<sequence>MYSLDSRTGRLVLQVAFEDVAVYFSPEEWAALVEWQRELYRDVMRDNYELVTSLGEDPFRPSPRNWAILI</sequence>
<dbReference type="PANTHER" id="PTHR23232">
    <property type="entry name" value="KRAB DOMAIN C2H2 ZINC FINGER"/>
    <property type="match status" value="1"/>
</dbReference>
<dbReference type="GeneTree" id="ENSGT01030000235032"/>
<protein>
    <recommendedName>
        <fullName evidence="5">KRAB domain-containing protein</fullName>
    </recommendedName>
</protein>
<dbReference type="PROSITE" id="PS50805">
    <property type="entry name" value="KRAB"/>
    <property type="match status" value="1"/>
</dbReference>
<accession>A0A8C0GVW4</accession>
<evidence type="ECO:0000313" key="4">
    <source>
        <dbReference type="Proteomes" id="UP000694404"/>
    </source>
</evidence>
<reference evidence="3" key="1">
    <citation type="submission" date="2025-08" db="UniProtKB">
        <authorList>
            <consortium name="Ensembl"/>
        </authorList>
    </citation>
    <scope>IDENTIFICATION</scope>
</reference>
<name>A0A8C0GVW4_CHEAB</name>
<dbReference type="CDD" id="cd07765">
    <property type="entry name" value="KRAB_A-box"/>
    <property type="match status" value="1"/>
</dbReference>
<keyword evidence="4" id="KW-1185">Reference proteome</keyword>
<feature type="domain" description="KRAB-related" evidence="2">
    <location>
        <begin position="12"/>
        <end position="70"/>
    </location>
</feature>
<dbReference type="PROSITE" id="PS50806">
    <property type="entry name" value="KRAB_RELATED"/>
    <property type="match status" value="1"/>
</dbReference>
<dbReference type="OMA" id="MELAEWQ"/>
<dbReference type="InterPro" id="IPR003655">
    <property type="entry name" value="aKRAB"/>
</dbReference>
<dbReference type="SMART" id="SM00349">
    <property type="entry name" value="KRAB"/>
    <property type="match status" value="1"/>
</dbReference>
<dbReference type="Proteomes" id="UP000694404">
    <property type="component" value="Unplaced"/>
</dbReference>
<dbReference type="SUPFAM" id="SSF109640">
    <property type="entry name" value="KRAB domain (Kruppel-associated box)"/>
    <property type="match status" value="1"/>
</dbReference>
<dbReference type="InterPro" id="IPR001909">
    <property type="entry name" value="KRAB"/>
</dbReference>